<dbReference type="Pfam" id="PF09425">
    <property type="entry name" value="Jas_motif"/>
    <property type="match status" value="1"/>
</dbReference>
<feature type="domain" description="Tify" evidence="2">
    <location>
        <begin position="52"/>
        <end position="87"/>
    </location>
</feature>
<sequence length="117" mass="12999">MKTRSYGEDCMIMPVQVHDNRGGFQAGGISGGDEEKMSSSEEMLAPMASELTASRTSELTVSFEGEVHVFPAVTPEKNNKAVDDGLSPTVSSRIASLVRFLEKRKERCFEKKIRYTY</sequence>
<dbReference type="PANTHER" id="PTHR46125">
    <property type="entry name" value="GATA TRANSCRIPTION FACTOR 28"/>
    <property type="match status" value="1"/>
</dbReference>
<feature type="region of interest" description="Disordered" evidence="1">
    <location>
        <begin position="22"/>
        <end position="43"/>
    </location>
</feature>
<dbReference type="EMBL" id="OU503042">
    <property type="protein sequence ID" value="CAI9764474.1"/>
    <property type="molecule type" value="Genomic_DNA"/>
</dbReference>
<keyword evidence="4" id="KW-1185">Reference proteome</keyword>
<name>A0AAD1Z7U2_9LAMI</name>
<dbReference type="InterPro" id="IPR018467">
    <property type="entry name" value="CCT_CS"/>
</dbReference>
<accession>A0AAD1Z7U2</accession>
<protein>
    <recommendedName>
        <fullName evidence="2">Tify domain-containing protein</fullName>
    </recommendedName>
</protein>
<dbReference type="PROSITE" id="PS51320">
    <property type="entry name" value="TIFY"/>
    <property type="match status" value="1"/>
</dbReference>
<dbReference type="InterPro" id="IPR045280">
    <property type="entry name" value="TIFY-like"/>
</dbReference>
<gene>
    <name evidence="3" type="ORF">FPE_LOCUS11904</name>
</gene>
<dbReference type="InterPro" id="IPR010399">
    <property type="entry name" value="Tify_dom"/>
</dbReference>
<dbReference type="Proteomes" id="UP000834106">
    <property type="component" value="Chromosome 7"/>
</dbReference>
<dbReference type="GO" id="GO:0006355">
    <property type="term" value="P:regulation of DNA-templated transcription"/>
    <property type="evidence" value="ECO:0007669"/>
    <property type="project" value="InterPro"/>
</dbReference>
<proteinExistence type="predicted"/>
<dbReference type="AlphaFoldDB" id="A0AAD1Z7U2"/>
<reference evidence="3" key="1">
    <citation type="submission" date="2023-05" db="EMBL/GenBank/DDBJ databases">
        <authorList>
            <person name="Huff M."/>
        </authorList>
    </citation>
    <scope>NUCLEOTIDE SEQUENCE</scope>
</reference>
<evidence type="ECO:0000313" key="3">
    <source>
        <dbReference type="EMBL" id="CAI9764474.1"/>
    </source>
</evidence>
<organism evidence="3 4">
    <name type="scientific">Fraxinus pennsylvanica</name>
    <dbReference type="NCBI Taxonomy" id="56036"/>
    <lineage>
        <taxon>Eukaryota</taxon>
        <taxon>Viridiplantae</taxon>
        <taxon>Streptophyta</taxon>
        <taxon>Embryophyta</taxon>
        <taxon>Tracheophyta</taxon>
        <taxon>Spermatophyta</taxon>
        <taxon>Magnoliopsida</taxon>
        <taxon>eudicotyledons</taxon>
        <taxon>Gunneridae</taxon>
        <taxon>Pentapetalae</taxon>
        <taxon>asterids</taxon>
        <taxon>lamiids</taxon>
        <taxon>Lamiales</taxon>
        <taxon>Oleaceae</taxon>
        <taxon>Oleeae</taxon>
        <taxon>Fraxinus</taxon>
    </lineage>
</organism>
<evidence type="ECO:0000259" key="2">
    <source>
        <dbReference type="PROSITE" id="PS51320"/>
    </source>
</evidence>
<dbReference type="PANTHER" id="PTHR46125:SF15">
    <property type="entry name" value="GATA TRANSCRIPTION FACTOR 19-LIKE ISOFORM X1"/>
    <property type="match status" value="1"/>
</dbReference>
<evidence type="ECO:0000256" key="1">
    <source>
        <dbReference type="SAM" id="MobiDB-lite"/>
    </source>
</evidence>
<evidence type="ECO:0000313" key="4">
    <source>
        <dbReference type="Proteomes" id="UP000834106"/>
    </source>
</evidence>